<sequence length="81" mass="8587">MPKGKGKGKGGQQDNEGFPRDFLEQLNPGNSITIVYDGGVSVTGTFQRIENNTVVVATGPILAPIIVRINIDQIHSVASPL</sequence>
<protein>
    <recommendedName>
        <fullName evidence="4">KOW domain-containing protein</fullName>
    </recommendedName>
</protein>
<gene>
    <name evidence="2" type="ORF">ACFFIX_27660</name>
</gene>
<evidence type="ECO:0000256" key="1">
    <source>
        <dbReference type="SAM" id="MobiDB-lite"/>
    </source>
</evidence>
<organism evidence="2 3">
    <name type="scientific">Metabacillus herbersteinensis</name>
    <dbReference type="NCBI Taxonomy" id="283816"/>
    <lineage>
        <taxon>Bacteria</taxon>
        <taxon>Bacillati</taxon>
        <taxon>Bacillota</taxon>
        <taxon>Bacilli</taxon>
        <taxon>Bacillales</taxon>
        <taxon>Bacillaceae</taxon>
        <taxon>Metabacillus</taxon>
    </lineage>
</organism>
<dbReference type="Proteomes" id="UP001589854">
    <property type="component" value="Unassembled WGS sequence"/>
</dbReference>
<evidence type="ECO:0008006" key="4">
    <source>
        <dbReference type="Google" id="ProtNLM"/>
    </source>
</evidence>
<evidence type="ECO:0000313" key="3">
    <source>
        <dbReference type="Proteomes" id="UP001589854"/>
    </source>
</evidence>
<name>A0ABV6GMZ9_9BACI</name>
<reference evidence="2 3" key="1">
    <citation type="submission" date="2024-09" db="EMBL/GenBank/DDBJ databases">
        <authorList>
            <person name="Sun Q."/>
            <person name="Mori K."/>
        </authorList>
    </citation>
    <scope>NUCLEOTIDE SEQUENCE [LARGE SCALE GENOMIC DNA]</scope>
    <source>
        <strain evidence="2 3">CCM 7228</strain>
    </source>
</reference>
<accession>A0ABV6GMZ9</accession>
<evidence type="ECO:0000313" key="2">
    <source>
        <dbReference type="EMBL" id="MFC0275062.1"/>
    </source>
</evidence>
<dbReference type="EMBL" id="JBHLVO010000089">
    <property type="protein sequence ID" value="MFC0275062.1"/>
    <property type="molecule type" value="Genomic_DNA"/>
</dbReference>
<feature type="region of interest" description="Disordered" evidence="1">
    <location>
        <begin position="1"/>
        <end position="23"/>
    </location>
</feature>
<keyword evidence="3" id="KW-1185">Reference proteome</keyword>
<proteinExistence type="predicted"/>
<comment type="caution">
    <text evidence="2">The sequence shown here is derived from an EMBL/GenBank/DDBJ whole genome shotgun (WGS) entry which is preliminary data.</text>
</comment>
<dbReference type="RefSeq" id="WP_378939895.1">
    <property type="nucleotide sequence ID" value="NZ_JBHLVO010000089.1"/>
</dbReference>